<protein>
    <recommendedName>
        <fullName evidence="4">DUF883 domain-containing protein</fullName>
    </recommendedName>
</protein>
<keyword evidence="1" id="KW-0812">Transmembrane</keyword>
<gene>
    <name evidence="2" type="ORF">RUA8715_00033</name>
</gene>
<keyword evidence="3" id="KW-1185">Reference proteome</keyword>
<evidence type="ECO:0000313" key="3">
    <source>
        <dbReference type="Proteomes" id="UP000202485"/>
    </source>
</evidence>
<dbReference type="EMBL" id="FXYG01000001">
    <property type="protein sequence ID" value="SMX32799.1"/>
    <property type="molecule type" value="Genomic_DNA"/>
</dbReference>
<dbReference type="RefSeq" id="WP_093961672.1">
    <property type="nucleotide sequence ID" value="NZ_FXYG01000001.1"/>
</dbReference>
<keyword evidence="1" id="KW-1133">Transmembrane helix</keyword>
<name>A0A238JQ59_9RHOB</name>
<evidence type="ECO:0008006" key="4">
    <source>
        <dbReference type="Google" id="ProtNLM"/>
    </source>
</evidence>
<proteinExistence type="predicted"/>
<evidence type="ECO:0000256" key="1">
    <source>
        <dbReference type="SAM" id="Phobius"/>
    </source>
</evidence>
<dbReference type="Proteomes" id="UP000202485">
    <property type="component" value="Unassembled WGS sequence"/>
</dbReference>
<sequence length="94" mass="9913">MTQKTAKKAPQDTPHVELAARIDEVAKEAKSALEDGVTGTRDTLKTARDEAQKQLTLTSEKSAAFVRENPGLAMVGALGVGVLLGLALRKADRG</sequence>
<keyword evidence="1" id="KW-0472">Membrane</keyword>
<accession>A0A238JQ59</accession>
<feature type="transmembrane region" description="Helical" evidence="1">
    <location>
        <begin position="71"/>
        <end position="88"/>
    </location>
</feature>
<organism evidence="2 3">
    <name type="scientific">Ruegeria arenilitoris</name>
    <dbReference type="NCBI Taxonomy" id="1173585"/>
    <lineage>
        <taxon>Bacteria</taxon>
        <taxon>Pseudomonadati</taxon>
        <taxon>Pseudomonadota</taxon>
        <taxon>Alphaproteobacteria</taxon>
        <taxon>Rhodobacterales</taxon>
        <taxon>Roseobacteraceae</taxon>
        <taxon>Ruegeria</taxon>
    </lineage>
</organism>
<dbReference type="AlphaFoldDB" id="A0A238JQ59"/>
<evidence type="ECO:0000313" key="2">
    <source>
        <dbReference type="EMBL" id="SMX32799.1"/>
    </source>
</evidence>
<reference evidence="3" key="1">
    <citation type="submission" date="2017-05" db="EMBL/GenBank/DDBJ databases">
        <authorList>
            <person name="Rodrigo-Torres L."/>
            <person name="Arahal R. D."/>
            <person name="Lucena T."/>
        </authorList>
    </citation>
    <scope>NUCLEOTIDE SEQUENCE [LARGE SCALE GENOMIC DNA]</scope>
    <source>
        <strain evidence="3">CECT 8715</strain>
    </source>
</reference>